<dbReference type="GO" id="GO:0051701">
    <property type="term" value="P:biological process involved in interaction with host"/>
    <property type="evidence" value="ECO:0007669"/>
    <property type="project" value="UniProtKB-ARBA"/>
</dbReference>
<evidence type="ECO:0000256" key="1">
    <source>
        <dbReference type="ARBA" id="ARBA00004328"/>
    </source>
</evidence>
<name>A0A4Y5TXB1_9CAUD</name>
<comment type="subcellular location">
    <subcellularLocation>
        <location evidence="1">Virion</location>
    </subcellularLocation>
</comment>
<dbReference type="SMART" id="SM00710">
    <property type="entry name" value="PbH1"/>
    <property type="match status" value="5"/>
</dbReference>
<feature type="domain" description="Tail spike TSP1/Gp66 N-terminal" evidence="3">
    <location>
        <begin position="128"/>
        <end position="188"/>
    </location>
</feature>
<gene>
    <name evidence="5" type="ORF">2L372D_074</name>
</gene>
<proteinExistence type="predicted"/>
<evidence type="ECO:0000259" key="3">
    <source>
        <dbReference type="Pfam" id="PF18668"/>
    </source>
</evidence>
<dbReference type="InterPro" id="IPR058969">
    <property type="entry name" value="Phage_phiTE_241_N"/>
</dbReference>
<organism evidence="5 6">
    <name type="scientific">Aeromonas phage 2L372D</name>
    <dbReference type="NCBI Taxonomy" id="2588097"/>
    <lineage>
        <taxon>Viruses</taxon>
        <taxon>Duplodnaviria</taxon>
        <taxon>Heunggongvirae</taxon>
        <taxon>Uroviricota</taxon>
        <taxon>Caudoviricetes</taxon>
        <taxon>Plateaulakevirus</taxon>
        <taxon>Plateaulakevirus pv2L372D</taxon>
    </lineage>
</organism>
<protein>
    <submittedName>
        <fullName evidence="5">Uncharacterized protein</fullName>
    </submittedName>
</protein>
<evidence type="ECO:0000313" key="5">
    <source>
        <dbReference type="EMBL" id="QDB73988.1"/>
    </source>
</evidence>
<dbReference type="Pfam" id="PF26208">
    <property type="entry name" value="Phage_phiTE_241_N"/>
    <property type="match status" value="1"/>
</dbReference>
<evidence type="ECO:0000256" key="2">
    <source>
        <dbReference type="ARBA" id="ARBA00022844"/>
    </source>
</evidence>
<dbReference type="Gene3D" id="2.10.10.80">
    <property type="match status" value="1"/>
</dbReference>
<sequence length="858" mass="92718">MALTYQAAVEKTITAGEQIHQIVNGTATEEVIVEDGSKVPSVRKALLDNFYFKDPLDWQAGQQELVFNQLRKFTDGSMWYAPNATTTNPINMGVTPVGDVNWRVYSLDAIVKLTPQIRESLRRSYAEVGYSIVAGSFEQGATIVDSKQALLFELEGKGYAWKGAVPKTIPAGSTPASSGGLGPTAWEDQSNRLLLNTAITYVTPEMFNAPCNGIDDDAPYVALALDYAVANSIPLVMNRKYLFITGVDKQYTTPVEILGTGTVTFKNFGFKLSGTVGSEVPLTSPISTFSSTTITIGDTTPFAAGDLGIIHSSTMCLSPDAGTMQLGTATASGSPSWFGEFFEVYSKTPTVITPVSPLVFNQYPLTPKPDSGVRTISTIKKINGVTGSISGIKFIRNGTGSAVEIYYGREFSVSGCKFNNKKLPGASIQFVYSHNCTAESCRVFLDASTQITFGSINPGNPNYFSFNAIKTISSQGCGAISCHFDNPSQTFDITYFEMPSLMCFMKTCTVINAKFNMATSHGGSYGSVFTGNTGINCWRGIAARSREDVIANNRLFGNRAYPTSPYTGGDTYGMALNEGYTVGATIRDNYISGFARNVFINNSSPRGAGFEYNRVTVLNNRMAYCRNHIEIDNATPTDKSIDSGIIIQGNQFDSHEREAILIGTYVRTAIIKDNIFLDAPSGSFYQIKTEGNCVGIQVVGNSFKDSAKTLWVQAITDPVLGTNSIETAAITSVNNITRGNQFSDSFVYDNTRPSLGNNFQTHNLGYKFVAVPTTTDYTLVSDTLTVVMLSPQAGAFNLVGITGGVNGRELTLFNGSGVNAITIKNGATIQTKTNADVALLLNQPVRFVYVANKWRQIN</sequence>
<accession>A0A4Y5TXB1</accession>
<reference evidence="5 6" key="1">
    <citation type="submission" date="2019-04" db="EMBL/GenBank/DDBJ databases">
        <title>Nine Novel Phages from a Plateau Lake in Southwest China Provide Insights into Aeromonas Phage Diversity.</title>
        <authorList>
            <person name="Xiao W."/>
            <person name="Bai M."/>
            <person name="Wang Y."/>
            <person name="Cui X."/>
        </authorList>
    </citation>
    <scope>NUCLEOTIDE SEQUENCE [LARGE SCALE GENOMIC DNA]</scope>
</reference>
<dbReference type="Pfam" id="PF18668">
    <property type="entry name" value="Tail_spike_N"/>
    <property type="match status" value="1"/>
</dbReference>
<evidence type="ECO:0000313" key="6">
    <source>
        <dbReference type="Proteomes" id="UP000316128"/>
    </source>
</evidence>
<feature type="domain" description="Putative phage tail fibre N-terminal" evidence="4">
    <location>
        <begin position="4"/>
        <end position="105"/>
    </location>
</feature>
<keyword evidence="2" id="KW-0946">Virion</keyword>
<dbReference type="InterPro" id="IPR006626">
    <property type="entry name" value="PbH1"/>
</dbReference>
<keyword evidence="6" id="KW-1185">Reference proteome</keyword>
<dbReference type="InterPro" id="IPR040775">
    <property type="entry name" value="Tail_spike_N"/>
</dbReference>
<dbReference type="EMBL" id="MK804893">
    <property type="protein sequence ID" value="QDB73988.1"/>
    <property type="molecule type" value="Genomic_DNA"/>
</dbReference>
<dbReference type="Proteomes" id="UP000316128">
    <property type="component" value="Segment"/>
</dbReference>
<evidence type="ECO:0000259" key="4">
    <source>
        <dbReference type="Pfam" id="PF26208"/>
    </source>
</evidence>
<dbReference type="InterPro" id="IPR011050">
    <property type="entry name" value="Pectin_lyase_fold/virulence"/>
</dbReference>
<dbReference type="GO" id="GO:0019058">
    <property type="term" value="P:viral life cycle"/>
    <property type="evidence" value="ECO:0007669"/>
    <property type="project" value="UniProtKB-ARBA"/>
</dbReference>
<dbReference type="GO" id="GO:0044423">
    <property type="term" value="C:virion component"/>
    <property type="evidence" value="ECO:0007669"/>
    <property type="project" value="UniProtKB-KW"/>
</dbReference>
<dbReference type="SUPFAM" id="SSF51126">
    <property type="entry name" value="Pectin lyase-like"/>
    <property type="match status" value="1"/>
</dbReference>